<evidence type="ECO:0000313" key="15">
    <source>
        <dbReference type="EMBL" id="CAD1826778.1"/>
    </source>
</evidence>
<dbReference type="CDD" id="cd11299">
    <property type="entry name" value="O-FucT_plant"/>
    <property type="match status" value="1"/>
</dbReference>
<feature type="region of interest" description="Disordered" evidence="14">
    <location>
        <begin position="70"/>
        <end position="97"/>
    </location>
</feature>
<accession>A0A6V7P7Y7</accession>
<dbReference type="Pfam" id="PF10250">
    <property type="entry name" value="O-FucT"/>
    <property type="match status" value="1"/>
</dbReference>
<evidence type="ECO:0000256" key="9">
    <source>
        <dbReference type="ARBA" id="ARBA00023136"/>
    </source>
</evidence>
<evidence type="ECO:0000256" key="4">
    <source>
        <dbReference type="ARBA" id="ARBA00022676"/>
    </source>
</evidence>
<evidence type="ECO:0000256" key="10">
    <source>
        <dbReference type="ARBA" id="ARBA00023180"/>
    </source>
</evidence>
<dbReference type="PANTHER" id="PTHR31741:SF66">
    <property type="entry name" value="O-FUCOSYLTRANSFERASE 20"/>
    <property type="match status" value="1"/>
</dbReference>
<evidence type="ECO:0000256" key="7">
    <source>
        <dbReference type="ARBA" id="ARBA00022968"/>
    </source>
</evidence>
<comment type="subcellular location">
    <subcellularLocation>
        <location evidence="1">Membrane</location>
        <topology evidence="1">Single-pass type II membrane protein</topology>
    </subcellularLocation>
</comment>
<reference evidence="15" key="1">
    <citation type="submission" date="2020-07" db="EMBL/GenBank/DDBJ databases">
        <authorList>
            <person name="Lin J."/>
        </authorList>
    </citation>
    <scope>NUCLEOTIDE SEQUENCE</scope>
</reference>
<keyword evidence="10" id="KW-0325">Glycoprotein</keyword>
<gene>
    <name evidence="15" type="ORF">CB5_LOCUS9989</name>
</gene>
<name>A0A6V7P7Y7_ANACO</name>
<keyword evidence="7" id="KW-0735">Signal-anchor</keyword>
<dbReference type="EMBL" id="LR862146">
    <property type="protein sequence ID" value="CAD1826778.1"/>
    <property type="molecule type" value="Genomic_DNA"/>
</dbReference>
<comment type="similarity">
    <text evidence="3">Belongs to the glycosyltransferase GT106 family.</text>
</comment>
<evidence type="ECO:0000256" key="11">
    <source>
        <dbReference type="ARBA" id="ARBA00023253"/>
    </source>
</evidence>
<keyword evidence="9" id="KW-0472">Membrane</keyword>
<dbReference type="AlphaFoldDB" id="A0A6V7P7Y7"/>
<keyword evidence="12" id="KW-0119">Carbohydrate metabolism</keyword>
<protein>
    <recommendedName>
        <fullName evidence="13">O-fucosyltransferase family protein</fullName>
    </recommendedName>
</protein>
<feature type="compositionally biased region" description="Pro residues" evidence="14">
    <location>
        <begin position="77"/>
        <end position="89"/>
    </location>
</feature>
<dbReference type="GO" id="GO:0016020">
    <property type="term" value="C:membrane"/>
    <property type="evidence" value="ECO:0007669"/>
    <property type="project" value="UniProtKB-SubCell"/>
</dbReference>
<dbReference type="GO" id="GO:0006004">
    <property type="term" value="P:fucose metabolic process"/>
    <property type="evidence" value="ECO:0007669"/>
    <property type="project" value="UniProtKB-KW"/>
</dbReference>
<dbReference type="GO" id="GO:0016757">
    <property type="term" value="F:glycosyltransferase activity"/>
    <property type="evidence" value="ECO:0007669"/>
    <property type="project" value="UniProtKB-KW"/>
</dbReference>
<keyword evidence="5" id="KW-0808">Transferase</keyword>
<organism evidence="15">
    <name type="scientific">Ananas comosus var. bracteatus</name>
    <name type="common">red pineapple</name>
    <dbReference type="NCBI Taxonomy" id="296719"/>
    <lineage>
        <taxon>Eukaryota</taxon>
        <taxon>Viridiplantae</taxon>
        <taxon>Streptophyta</taxon>
        <taxon>Embryophyta</taxon>
        <taxon>Tracheophyta</taxon>
        <taxon>Spermatophyta</taxon>
        <taxon>Magnoliopsida</taxon>
        <taxon>Liliopsida</taxon>
        <taxon>Poales</taxon>
        <taxon>Bromeliaceae</taxon>
        <taxon>Bromelioideae</taxon>
        <taxon>Ananas</taxon>
    </lineage>
</organism>
<evidence type="ECO:0000256" key="1">
    <source>
        <dbReference type="ARBA" id="ARBA00004606"/>
    </source>
</evidence>
<dbReference type="PANTHER" id="PTHR31741">
    <property type="entry name" value="OS02G0726500 PROTEIN-RELATED"/>
    <property type="match status" value="1"/>
</dbReference>
<keyword evidence="8" id="KW-1133">Transmembrane helix</keyword>
<comment type="pathway">
    <text evidence="2">Glycan metabolism.</text>
</comment>
<evidence type="ECO:0000256" key="14">
    <source>
        <dbReference type="SAM" id="MobiDB-lite"/>
    </source>
</evidence>
<evidence type="ECO:0000256" key="6">
    <source>
        <dbReference type="ARBA" id="ARBA00022692"/>
    </source>
</evidence>
<evidence type="ECO:0000256" key="13">
    <source>
        <dbReference type="ARBA" id="ARBA00030350"/>
    </source>
</evidence>
<dbReference type="InterPro" id="IPR019378">
    <property type="entry name" value="GDP-Fuc_O-FucTrfase"/>
</dbReference>
<proteinExistence type="inferred from homology"/>
<dbReference type="InterPro" id="IPR024709">
    <property type="entry name" value="FucosylTrfase_pln"/>
</dbReference>
<keyword evidence="6" id="KW-0812">Transmembrane</keyword>
<evidence type="ECO:0000256" key="2">
    <source>
        <dbReference type="ARBA" id="ARBA00004881"/>
    </source>
</evidence>
<evidence type="ECO:0000256" key="3">
    <source>
        <dbReference type="ARBA" id="ARBA00007737"/>
    </source>
</evidence>
<evidence type="ECO:0000256" key="8">
    <source>
        <dbReference type="ARBA" id="ARBA00022989"/>
    </source>
</evidence>
<evidence type="ECO:0000256" key="12">
    <source>
        <dbReference type="ARBA" id="ARBA00023277"/>
    </source>
</evidence>
<keyword evidence="4" id="KW-0328">Glycosyltransferase</keyword>
<keyword evidence="11" id="KW-0294">Fucose metabolism</keyword>
<sequence>MIMRLESIGVLFPDYTFDWRGSQQIIKSIYTLRNLFVVKGNKNTSKVSEAIERNHVDPFLHFRHAKADFRQAKEPEAAPPAAEPAPREPALPSSPSLPRIARHLASASPSSPRAARRLDRGHTADDEEFWTWAQAGPPSVRRCLDFTKLYRTELQDGPRKYMMAIVSGGLNQQRNQVVDAVVIARIIGAVLVVPVLQVNQVWGDESEFEDIFDAGWFKETLKDDVRVVSSLPATHLMKRRVRAPVMPFDAGEDWVRSNYVNKLSTSSVLLLRAFDSRLAKNLTSDLQKLRCKVAFEALRFQPWIEELANRFVKRMKEEGPYVALHLRLEKDVWVRTGCHSGLGPQSDIVIANERASKPQFLTSRTKLTPQQRHIAGLCPLNANEISWMLEGLGASKNTRIYWAGGEPFGGPNALEPLRSQFPKLSNKWDLARPGELEGLKQKPSVLAAVDYEVCLKSQLFMASHGGNMARSLQGHRTYMGYGKPIRPNKRMLVRLFTNNALSDEEIKKNIKQIHTEPSDSALLSHANPNRDVIAFPIPHCMCTKEK</sequence>
<evidence type="ECO:0000256" key="5">
    <source>
        <dbReference type="ARBA" id="ARBA00022679"/>
    </source>
</evidence>
<dbReference type="GO" id="GO:0005737">
    <property type="term" value="C:cytoplasm"/>
    <property type="evidence" value="ECO:0007669"/>
    <property type="project" value="TreeGrafter"/>
</dbReference>